<dbReference type="InterPro" id="IPR013113">
    <property type="entry name" value="SIP_FAD-bd"/>
</dbReference>
<dbReference type="PANTHER" id="PTHR30157">
    <property type="entry name" value="FERRIC REDUCTASE, NADPH-DEPENDENT"/>
    <property type="match status" value="1"/>
</dbReference>
<evidence type="ECO:0000259" key="1">
    <source>
        <dbReference type="PROSITE" id="PS51384"/>
    </source>
</evidence>
<dbReference type="Pfam" id="PF04954">
    <property type="entry name" value="SIP"/>
    <property type="match status" value="1"/>
</dbReference>
<dbReference type="InterPro" id="IPR017938">
    <property type="entry name" value="Riboflavin_synthase-like_b-brl"/>
</dbReference>
<dbReference type="CDD" id="cd06193">
    <property type="entry name" value="siderophore_interacting"/>
    <property type="match status" value="1"/>
</dbReference>
<dbReference type="Gene3D" id="2.40.30.10">
    <property type="entry name" value="Translation factors"/>
    <property type="match status" value="2"/>
</dbReference>
<accession>A0A1B1K4E9</accession>
<dbReference type="AlphaFoldDB" id="A0A1B1K4E9"/>
<dbReference type="SUPFAM" id="SSF63380">
    <property type="entry name" value="Riboflavin synthase domain-like"/>
    <property type="match status" value="1"/>
</dbReference>
<dbReference type="Gene3D" id="3.40.50.80">
    <property type="entry name" value="Nucleotide-binding domain of ferredoxin-NADP reductase (FNR) module"/>
    <property type="match status" value="1"/>
</dbReference>
<reference evidence="2 3" key="1">
    <citation type="submission" date="2014-07" db="EMBL/GenBank/DDBJ databases">
        <authorList>
            <person name="Zhang J.E."/>
            <person name="Yang H."/>
            <person name="Guo J."/>
            <person name="Deng Z."/>
            <person name="Luo H."/>
            <person name="Luo M."/>
            <person name="Zhao B."/>
        </authorList>
    </citation>
    <scope>NUCLEOTIDE SEQUENCE [LARGE SCALE GENOMIC DNA]</scope>
    <source>
        <strain evidence="2 3">1CP</strain>
    </source>
</reference>
<dbReference type="InterPro" id="IPR017927">
    <property type="entry name" value="FAD-bd_FR_type"/>
</dbReference>
<dbReference type="Proteomes" id="UP000186108">
    <property type="component" value="Chromosome"/>
</dbReference>
<dbReference type="InterPro" id="IPR007037">
    <property type="entry name" value="SIP_rossman_dom"/>
</dbReference>
<sequence length="279" mass="30827">MSDDSLDHLDWSAPVARTRRVTPNMQRITLAGGDLGRFESSGRPDERLLLAFPPDGEEKRSYTVRRWDPDAQEMDIDFAVHAGGTAAHWAAGARPGETLGFSTASGWYAPPADTEWQLLVADMTALPAVGRIVEELPGSARVHVIAEVTTPEDRQQFATDAALTVTWLDGSGNGAGAGDSLLAEAARDWPRPDAPGYVWFAGEARVSRAVRRWLRHDLRWHADRYDVIGYWRDNKEEWVARYETVREQIEAARDSALAAGEDFDSVRDAVDAALDRTGL</sequence>
<dbReference type="GO" id="GO:0016491">
    <property type="term" value="F:oxidoreductase activity"/>
    <property type="evidence" value="ECO:0007669"/>
    <property type="project" value="InterPro"/>
</dbReference>
<dbReference type="RefSeq" id="WP_065490470.1">
    <property type="nucleotide sequence ID" value="NZ_CP009111.1"/>
</dbReference>
<dbReference type="PANTHER" id="PTHR30157:SF0">
    <property type="entry name" value="NADPH-DEPENDENT FERRIC-CHELATE REDUCTASE"/>
    <property type="match status" value="1"/>
</dbReference>
<dbReference type="PATRIC" id="fig|37919.13.peg.2799"/>
<evidence type="ECO:0000313" key="2">
    <source>
        <dbReference type="EMBL" id="ANS27428.1"/>
    </source>
</evidence>
<dbReference type="InterPro" id="IPR039261">
    <property type="entry name" value="FNR_nucleotide-bd"/>
</dbReference>
<dbReference type="InterPro" id="IPR039374">
    <property type="entry name" value="SIP_fam"/>
</dbReference>
<name>A0A1B1K4E9_RHOOP</name>
<evidence type="ECO:0000313" key="3">
    <source>
        <dbReference type="Proteomes" id="UP000186108"/>
    </source>
</evidence>
<organism evidence="2 3">
    <name type="scientific">Rhodococcus opacus</name>
    <name type="common">Nocardia opaca</name>
    <dbReference type="NCBI Taxonomy" id="37919"/>
    <lineage>
        <taxon>Bacteria</taxon>
        <taxon>Bacillati</taxon>
        <taxon>Actinomycetota</taxon>
        <taxon>Actinomycetes</taxon>
        <taxon>Mycobacteriales</taxon>
        <taxon>Nocardiaceae</taxon>
        <taxon>Rhodococcus</taxon>
    </lineage>
</organism>
<protein>
    <submittedName>
        <fullName evidence="2">Siderophore-interacting protein</fullName>
    </submittedName>
</protein>
<proteinExistence type="predicted"/>
<gene>
    <name evidence="2" type="ORF">R1CP_13610</name>
</gene>
<dbReference type="EMBL" id="CP009111">
    <property type="protein sequence ID" value="ANS27428.1"/>
    <property type="molecule type" value="Genomic_DNA"/>
</dbReference>
<dbReference type="Pfam" id="PF08021">
    <property type="entry name" value="FAD_binding_9"/>
    <property type="match status" value="2"/>
</dbReference>
<feature type="domain" description="FAD-binding FR-type" evidence="1">
    <location>
        <begin position="8"/>
        <end position="111"/>
    </location>
</feature>
<dbReference type="PROSITE" id="PS51384">
    <property type="entry name" value="FAD_FR"/>
    <property type="match status" value="1"/>
</dbReference>